<keyword evidence="6" id="KW-0735">Signal-anchor</keyword>
<evidence type="ECO:0000256" key="2">
    <source>
        <dbReference type="ARBA" id="ARBA00008661"/>
    </source>
</evidence>
<protein>
    <recommendedName>
        <fullName evidence="10">Hexosyltransferase</fullName>
        <ecNumber evidence="10">2.4.1.-</ecNumber>
    </recommendedName>
</protein>
<evidence type="ECO:0000256" key="9">
    <source>
        <dbReference type="ARBA" id="ARBA00023136"/>
    </source>
</evidence>
<dbReference type="GO" id="GO:0016758">
    <property type="term" value="F:hexosyltransferase activity"/>
    <property type="evidence" value="ECO:0007669"/>
    <property type="project" value="InterPro"/>
</dbReference>
<dbReference type="EC" id="2.4.1.-" evidence="10"/>
<dbReference type="GO" id="GO:0000139">
    <property type="term" value="C:Golgi membrane"/>
    <property type="evidence" value="ECO:0007669"/>
    <property type="project" value="UniProtKB-SubCell"/>
</dbReference>
<name>A0AAD5XS53_9FUNG</name>
<evidence type="ECO:0000313" key="11">
    <source>
        <dbReference type="EMBL" id="KAJ3201830.1"/>
    </source>
</evidence>
<dbReference type="EMBL" id="JADGJW010001666">
    <property type="protein sequence ID" value="KAJ3201830.1"/>
    <property type="molecule type" value="Genomic_DNA"/>
</dbReference>
<dbReference type="AlphaFoldDB" id="A0AAD5XS53"/>
<reference evidence="11" key="1">
    <citation type="submission" date="2020-05" db="EMBL/GenBank/DDBJ databases">
        <title>Phylogenomic resolution of chytrid fungi.</title>
        <authorList>
            <person name="Stajich J.E."/>
            <person name="Amses K."/>
            <person name="Simmons R."/>
            <person name="Seto K."/>
            <person name="Myers J."/>
            <person name="Bonds A."/>
            <person name="Quandt C.A."/>
            <person name="Barry K."/>
            <person name="Liu P."/>
            <person name="Grigoriev I."/>
            <person name="Longcore J.E."/>
            <person name="James T.Y."/>
        </authorList>
    </citation>
    <scope>NUCLEOTIDE SEQUENCE</scope>
    <source>
        <strain evidence="11">JEL0476</strain>
    </source>
</reference>
<proteinExistence type="inferred from homology"/>
<dbReference type="Pfam" id="PF01762">
    <property type="entry name" value="Galactosyl_T"/>
    <property type="match status" value="1"/>
</dbReference>
<dbReference type="Proteomes" id="UP001211065">
    <property type="component" value="Unassembled WGS sequence"/>
</dbReference>
<keyword evidence="5" id="KW-0812">Transmembrane</keyword>
<keyword evidence="4" id="KW-0808">Transferase</keyword>
<keyword evidence="12" id="KW-1185">Reference proteome</keyword>
<evidence type="ECO:0000256" key="5">
    <source>
        <dbReference type="ARBA" id="ARBA00022692"/>
    </source>
</evidence>
<gene>
    <name evidence="11" type="ORF">HK099_002078</name>
</gene>
<evidence type="ECO:0000256" key="8">
    <source>
        <dbReference type="ARBA" id="ARBA00023034"/>
    </source>
</evidence>
<dbReference type="PANTHER" id="PTHR11214">
    <property type="entry name" value="BETA-1,3-N-ACETYLGLUCOSAMINYLTRANSFERASE"/>
    <property type="match status" value="1"/>
</dbReference>
<dbReference type="Gene3D" id="3.90.550.50">
    <property type="match status" value="1"/>
</dbReference>
<evidence type="ECO:0000256" key="1">
    <source>
        <dbReference type="ARBA" id="ARBA00004323"/>
    </source>
</evidence>
<organism evidence="11 12">
    <name type="scientific">Clydaea vesicula</name>
    <dbReference type="NCBI Taxonomy" id="447962"/>
    <lineage>
        <taxon>Eukaryota</taxon>
        <taxon>Fungi</taxon>
        <taxon>Fungi incertae sedis</taxon>
        <taxon>Chytridiomycota</taxon>
        <taxon>Chytridiomycota incertae sedis</taxon>
        <taxon>Chytridiomycetes</taxon>
        <taxon>Lobulomycetales</taxon>
        <taxon>Lobulomycetaceae</taxon>
        <taxon>Clydaea</taxon>
    </lineage>
</organism>
<comment type="caution">
    <text evidence="11">The sequence shown here is derived from an EMBL/GenBank/DDBJ whole genome shotgun (WGS) entry which is preliminary data.</text>
</comment>
<evidence type="ECO:0000313" key="12">
    <source>
        <dbReference type="Proteomes" id="UP001211065"/>
    </source>
</evidence>
<evidence type="ECO:0000256" key="4">
    <source>
        <dbReference type="ARBA" id="ARBA00022679"/>
    </source>
</evidence>
<comment type="subcellular location">
    <subcellularLocation>
        <location evidence="1 10">Golgi apparatus membrane</location>
        <topology evidence="1 10">Single-pass type II membrane protein</topology>
    </subcellularLocation>
</comment>
<evidence type="ECO:0000256" key="3">
    <source>
        <dbReference type="ARBA" id="ARBA00022676"/>
    </source>
</evidence>
<keyword evidence="7" id="KW-1133">Transmembrane helix</keyword>
<evidence type="ECO:0000256" key="6">
    <source>
        <dbReference type="ARBA" id="ARBA00022968"/>
    </source>
</evidence>
<keyword evidence="8 10" id="KW-0333">Golgi apparatus</keyword>
<evidence type="ECO:0000256" key="7">
    <source>
        <dbReference type="ARBA" id="ARBA00022989"/>
    </source>
</evidence>
<dbReference type="InterPro" id="IPR002659">
    <property type="entry name" value="Glyco_trans_31"/>
</dbReference>
<dbReference type="PANTHER" id="PTHR11214:SF351">
    <property type="entry name" value="BETA-1,3-GALACTOSYLTRANSFERASE PVG3"/>
    <property type="match status" value="1"/>
</dbReference>
<keyword evidence="3 10" id="KW-0328">Glycosyltransferase</keyword>
<sequence>MFISKKKSKCLTFIPFLFFLSIFVSLSNLDISLLNLTGLQLDDQQLEQELVVNRGDILIDSSSVSGAKNKDKIFIGLLTTAEKFYRRNLIRDTYLNLKPLNIEFKFILGKPKDEETETLLKYENLKHQDLLILDIEENMNNGKTFKYFSTIYELYKEDPFKFVMKTDDDVFLHLPNIEKKFKDMINDGVYYGRSYSTKKGFFMMGMGYVLSWDLVEYIATDPFPRTMVKGQEDSLVSYWLQRGKVIKNKFSDEKGVYWWDFEHRGEERNFIEETILVHSLKKDERFLVINKFFLEYEREKQENSTIRFEDYVKRVKGLITE</sequence>
<dbReference type="GO" id="GO:0051072">
    <property type="term" value="P:4,6-pyruvylated galactose residue biosynthetic process"/>
    <property type="evidence" value="ECO:0007669"/>
    <property type="project" value="TreeGrafter"/>
</dbReference>
<accession>A0AAD5XS53</accession>
<keyword evidence="9" id="KW-0472">Membrane</keyword>
<evidence type="ECO:0000256" key="10">
    <source>
        <dbReference type="RuleBase" id="RU363063"/>
    </source>
</evidence>
<comment type="similarity">
    <text evidence="2 10">Belongs to the glycosyltransferase 31 family.</text>
</comment>